<evidence type="ECO:0000256" key="4">
    <source>
        <dbReference type="ARBA" id="ARBA00022475"/>
    </source>
</evidence>
<proteinExistence type="predicted"/>
<comment type="subcellular location">
    <subcellularLocation>
        <location evidence="2">Cell membrane</location>
        <topology evidence="2">Multi-pass membrane protein</topology>
    </subcellularLocation>
</comment>
<keyword evidence="6" id="KW-0808">Transferase</keyword>
<keyword evidence="7 15" id="KW-0812">Transmembrane</keyword>
<keyword evidence="11 15" id="KW-1133">Transmembrane helix</keyword>
<protein>
    <recommendedName>
        <fullName evidence="3">histidine kinase</fullName>
        <ecNumber evidence="3">2.7.13.3</ecNumber>
    </recommendedName>
</protein>
<dbReference type="SMART" id="SM00388">
    <property type="entry name" value="HisKA"/>
    <property type="match status" value="1"/>
</dbReference>
<feature type="domain" description="Histidine kinase" evidence="16">
    <location>
        <begin position="182"/>
        <end position="374"/>
    </location>
</feature>
<evidence type="ECO:0000256" key="5">
    <source>
        <dbReference type="ARBA" id="ARBA00022553"/>
    </source>
</evidence>
<evidence type="ECO:0000313" key="17">
    <source>
        <dbReference type="EMBL" id="OTP11592.1"/>
    </source>
</evidence>
<evidence type="ECO:0000256" key="1">
    <source>
        <dbReference type="ARBA" id="ARBA00000085"/>
    </source>
</evidence>
<evidence type="ECO:0000256" key="10">
    <source>
        <dbReference type="ARBA" id="ARBA00022840"/>
    </source>
</evidence>
<dbReference type="InterPro" id="IPR003594">
    <property type="entry name" value="HATPase_dom"/>
</dbReference>
<evidence type="ECO:0000256" key="8">
    <source>
        <dbReference type="ARBA" id="ARBA00022741"/>
    </source>
</evidence>
<evidence type="ECO:0000256" key="12">
    <source>
        <dbReference type="ARBA" id="ARBA00023012"/>
    </source>
</evidence>
<keyword evidence="19" id="KW-1185">Reference proteome</keyword>
<dbReference type="Pfam" id="PF00512">
    <property type="entry name" value="HisKA"/>
    <property type="match status" value="1"/>
</dbReference>
<evidence type="ECO:0000256" key="2">
    <source>
        <dbReference type="ARBA" id="ARBA00004651"/>
    </source>
</evidence>
<accession>A0A242K2A3</accession>
<reference evidence="18" key="2">
    <citation type="submission" date="2017-05" db="EMBL/GenBank/DDBJ databases">
        <authorList>
            <consortium name="The Broad Institute Genomics Platform"/>
            <consortium name="The Broad Institute Genomic Center for Infectious Diseases"/>
            <person name="Earl A."/>
            <person name="Manson A."/>
            <person name="Schwartman J."/>
            <person name="Gilmore M."/>
            <person name="Abouelleil A."/>
            <person name="Cao P."/>
            <person name="Chapman S."/>
            <person name="Cusick C."/>
            <person name="Shea T."/>
            <person name="Young S."/>
            <person name="Neafsey D."/>
            <person name="Nusbaum C."/>
            <person name="Birren B."/>
        </authorList>
    </citation>
    <scope>NUCLEOTIDE SEQUENCE</scope>
    <source>
        <strain evidence="18">9E7_DIV0242</strain>
    </source>
</reference>
<evidence type="ECO:0000256" key="3">
    <source>
        <dbReference type="ARBA" id="ARBA00012438"/>
    </source>
</evidence>
<keyword evidence="10" id="KW-0067">ATP-binding</keyword>
<feature type="transmembrane region" description="Helical" evidence="15">
    <location>
        <begin position="7"/>
        <end position="31"/>
    </location>
</feature>
<evidence type="ECO:0000256" key="7">
    <source>
        <dbReference type="ARBA" id="ARBA00022692"/>
    </source>
</evidence>
<evidence type="ECO:0000313" key="18">
    <source>
        <dbReference type="EMBL" id="WYJ91626.1"/>
    </source>
</evidence>
<dbReference type="SMART" id="SM00387">
    <property type="entry name" value="HATPase_c"/>
    <property type="match status" value="1"/>
</dbReference>
<dbReference type="CDD" id="cd00082">
    <property type="entry name" value="HisKA"/>
    <property type="match status" value="1"/>
</dbReference>
<feature type="transmembrane region" description="Helical" evidence="15">
    <location>
        <begin position="151"/>
        <end position="171"/>
    </location>
</feature>
<keyword evidence="9" id="KW-0418">Kinase</keyword>
<dbReference type="AlphaFoldDB" id="A0A242K2A3"/>
<dbReference type="Proteomes" id="UP000195141">
    <property type="component" value="Chromosome"/>
</dbReference>
<evidence type="ECO:0000256" key="9">
    <source>
        <dbReference type="ARBA" id="ARBA00022777"/>
    </source>
</evidence>
<dbReference type="GO" id="GO:0005886">
    <property type="term" value="C:plasma membrane"/>
    <property type="evidence" value="ECO:0007669"/>
    <property type="project" value="UniProtKB-SubCell"/>
</dbReference>
<evidence type="ECO:0000313" key="19">
    <source>
        <dbReference type="Proteomes" id="UP000195141"/>
    </source>
</evidence>
<evidence type="ECO:0000256" key="13">
    <source>
        <dbReference type="ARBA" id="ARBA00023136"/>
    </source>
</evidence>
<dbReference type="EC" id="2.7.13.3" evidence="3"/>
<dbReference type="GO" id="GO:0000155">
    <property type="term" value="F:phosphorelay sensor kinase activity"/>
    <property type="evidence" value="ECO:0007669"/>
    <property type="project" value="InterPro"/>
</dbReference>
<dbReference type="RefSeq" id="WP_086350674.1">
    <property type="nucleotide sequence ID" value="NZ_CP147247.1"/>
</dbReference>
<organism evidence="17">
    <name type="scientific">Candidatus Enterococcus clewellii</name>
    <dbReference type="NCBI Taxonomy" id="1834193"/>
    <lineage>
        <taxon>Bacteria</taxon>
        <taxon>Bacillati</taxon>
        <taxon>Bacillota</taxon>
        <taxon>Bacilli</taxon>
        <taxon>Lactobacillales</taxon>
        <taxon>Enterococcaceae</taxon>
        <taxon>Enterococcus</taxon>
    </lineage>
</organism>
<dbReference type="PANTHER" id="PTHR45528">
    <property type="entry name" value="SENSOR HISTIDINE KINASE CPXA"/>
    <property type="match status" value="1"/>
</dbReference>
<dbReference type="InterPro" id="IPR036890">
    <property type="entry name" value="HATPase_C_sf"/>
</dbReference>
<dbReference type="EMBL" id="NGMM01000007">
    <property type="protein sequence ID" value="OTP11592.1"/>
    <property type="molecule type" value="Genomic_DNA"/>
</dbReference>
<reference evidence="17" key="1">
    <citation type="submission" date="2017-05" db="EMBL/GenBank/DDBJ databases">
        <title>The Genome Sequence of Enterococcus sp. 9E7_DIV0242.</title>
        <authorList>
            <consortium name="The Broad Institute Genomics Platform"/>
            <consortium name="The Broad Institute Genomic Center for Infectious Diseases"/>
            <person name="Earl A."/>
            <person name="Manson A."/>
            <person name="Schwartman J."/>
            <person name="Gilmore M."/>
            <person name="Abouelleil A."/>
            <person name="Cao P."/>
            <person name="Chapman S."/>
            <person name="Cusick C."/>
            <person name="Shea T."/>
            <person name="Young S."/>
            <person name="Neafsey D."/>
            <person name="Nusbaum C."/>
            <person name="Birren B."/>
        </authorList>
    </citation>
    <scope>NUCLEOTIDE SEQUENCE [LARGE SCALE GENOMIC DNA]</scope>
    <source>
        <strain evidence="17">9E7_DIV0242</strain>
    </source>
</reference>
<sequence length="374" mass="43895">MQLWKKNFFFVVILFQSLLFAGLFFFVSYSFQQSLRKEARQFRQWIDDSQKLINQIVEDPSSGLAREFIPVIHEQQQFYFKITNNGEELFSSIPEYPLIEYSQNKEQFSITRRARTVYLACQKDRTIGGVNFEVSFIKDASSIYLEQRQRVIYSLLFGILFSLFLSTIIYWQMKKIYRPIQNLSHELRTPLTLISGYSEYLMRMKTTEEEKMMMSQEIFQESQHLQEVIEQLLIMGDLTEDELQMEKLQLSELIHSLSHNYPQLNVSIFEEAEIQGNRVLLLRLFDNLLDNASRAAEELEVQLRISGKEVEISNPGTQIPESQLRKMNRGKKLTQAEYEGSGQGFLICREIVSLHQGKITIQSDAQKIIVRIIF</sequence>
<dbReference type="InterPro" id="IPR005467">
    <property type="entry name" value="His_kinase_dom"/>
</dbReference>
<dbReference type="OrthoDB" id="335833at2"/>
<keyword evidence="4" id="KW-1003">Cell membrane</keyword>
<reference evidence="18" key="3">
    <citation type="submission" date="2024-03" db="EMBL/GenBank/DDBJ databases">
        <title>The Genome Sequence of Enterococcus sp. DIV0242b.</title>
        <authorList>
            <consortium name="The Broad Institute Genomics Platform"/>
            <consortium name="The Broad Institute Microbial Omics Core"/>
            <consortium name="The Broad Institute Genomic Center for Infectious Diseases"/>
            <person name="Earl A."/>
            <person name="Manson A."/>
            <person name="Gilmore M."/>
            <person name="Schwartman J."/>
            <person name="Shea T."/>
            <person name="Abouelleil A."/>
            <person name="Cao P."/>
            <person name="Chapman S."/>
            <person name="Cusick C."/>
            <person name="Young S."/>
            <person name="Neafsey D."/>
            <person name="Nusbaum C."/>
            <person name="Birren B."/>
        </authorList>
    </citation>
    <scope>NUCLEOTIDE SEQUENCE</scope>
    <source>
        <strain evidence="18">9E7_DIV0242</strain>
    </source>
</reference>
<name>A0A242K2A3_9ENTE</name>
<keyword evidence="5" id="KW-0597">Phosphoprotein</keyword>
<dbReference type="EMBL" id="CP147247">
    <property type="protein sequence ID" value="WYJ91626.1"/>
    <property type="molecule type" value="Genomic_DNA"/>
</dbReference>
<dbReference type="InterPro" id="IPR036097">
    <property type="entry name" value="HisK_dim/P_sf"/>
</dbReference>
<evidence type="ECO:0000259" key="16">
    <source>
        <dbReference type="PROSITE" id="PS50109"/>
    </source>
</evidence>
<dbReference type="Pfam" id="PF02518">
    <property type="entry name" value="HATPase_c"/>
    <property type="match status" value="1"/>
</dbReference>
<dbReference type="InterPro" id="IPR003661">
    <property type="entry name" value="HisK_dim/P_dom"/>
</dbReference>
<keyword evidence="12" id="KW-0902">Two-component regulatory system</keyword>
<evidence type="ECO:0000256" key="15">
    <source>
        <dbReference type="SAM" id="Phobius"/>
    </source>
</evidence>
<dbReference type="GO" id="GO:0005524">
    <property type="term" value="F:ATP binding"/>
    <property type="evidence" value="ECO:0007669"/>
    <property type="project" value="UniProtKB-KW"/>
</dbReference>
<dbReference type="SUPFAM" id="SSF47384">
    <property type="entry name" value="Homodimeric domain of signal transducing histidine kinase"/>
    <property type="match status" value="1"/>
</dbReference>
<keyword evidence="14" id="KW-0175">Coiled coil</keyword>
<dbReference type="PANTHER" id="PTHR45528:SF1">
    <property type="entry name" value="SENSOR HISTIDINE KINASE CPXA"/>
    <property type="match status" value="1"/>
</dbReference>
<evidence type="ECO:0000256" key="6">
    <source>
        <dbReference type="ARBA" id="ARBA00022679"/>
    </source>
</evidence>
<evidence type="ECO:0000256" key="14">
    <source>
        <dbReference type="SAM" id="Coils"/>
    </source>
</evidence>
<evidence type="ECO:0000256" key="11">
    <source>
        <dbReference type="ARBA" id="ARBA00022989"/>
    </source>
</evidence>
<keyword evidence="8" id="KW-0547">Nucleotide-binding</keyword>
<keyword evidence="13 15" id="KW-0472">Membrane</keyword>
<dbReference type="InterPro" id="IPR050398">
    <property type="entry name" value="HssS/ArlS-like"/>
</dbReference>
<dbReference type="Gene3D" id="3.30.565.10">
    <property type="entry name" value="Histidine kinase-like ATPase, C-terminal domain"/>
    <property type="match status" value="1"/>
</dbReference>
<comment type="catalytic activity">
    <reaction evidence="1">
        <text>ATP + protein L-histidine = ADP + protein N-phospho-L-histidine.</text>
        <dbReference type="EC" id="2.7.13.3"/>
    </reaction>
</comment>
<gene>
    <name evidence="18" type="ORF">A5888_003394</name>
    <name evidence="17" type="ORF">A5888_003691</name>
</gene>
<dbReference type="Gene3D" id="1.10.287.130">
    <property type="match status" value="1"/>
</dbReference>
<dbReference type="PROSITE" id="PS50109">
    <property type="entry name" value="HIS_KIN"/>
    <property type="match status" value="1"/>
</dbReference>
<feature type="coiled-coil region" evidence="14">
    <location>
        <begin position="282"/>
        <end position="309"/>
    </location>
</feature>
<dbReference type="SUPFAM" id="SSF55874">
    <property type="entry name" value="ATPase domain of HSP90 chaperone/DNA topoisomerase II/histidine kinase"/>
    <property type="match status" value="1"/>
</dbReference>